<name>I3T4X6_LOTJA</name>
<feature type="transmembrane region" description="Helical" evidence="1">
    <location>
        <begin position="6"/>
        <end position="32"/>
    </location>
</feature>
<protein>
    <submittedName>
        <fullName evidence="2">Uncharacterized protein</fullName>
    </submittedName>
</protein>
<dbReference type="EMBL" id="BT147774">
    <property type="protein sequence ID" value="AFK47568.1"/>
    <property type="molecule type" value="mRNA"/>
</dbReference>
<keyword evidence="1" id="KW-0472">Membrane</keyword>
<accession>I3T4X6</accession>
<reference evidence="2" key="1">
    <citation type="submission" date="2012-05" db="EMBL/GenBank/DDBJ databases">
        <authorList>
            <person name="Krishnakumar V."/>
            <person name="Cheung F."/>
            <person name="Xiao Y."/>
            <person name="Chan A."/>
            <person name="Moskal W.A."/>
            <person name="Town C.D."/>
        </authorList>
    </citation>
    <scope>NUCLEOTIDE SEQUENCE</scope>
</reference>
<sequence length="116" mass="12352">MRQIPYFLVGFFFGATFTDGCGLGCFSTSLGSSHFRGWRLKRGQLGTVTSVVKTTPPAYVSIIVWKEAMKYPPANATTANASNKICISCSASFCPCQSIFVKREEKHGGGGGGGVD</sequence>
<keyword evidence="1" id="KW-1133">Transmembrane helix</keyword>
<organism evidence="2">
    <name type="scientific">Lotus japonicus</name>
    <name type="common">Lotus corniculatus var. japonicus</name>
    <dbReference type="NCBI Taxonomy" id="34305"/>
    <lineage>
        <taxon>Eukaryota</taxon>
        <taxon>Viridiplantae</taxon>
        <taxon>Streptophyta</taxon>
        <taxon>Embryophyta</taxon>
        <taxon>Tracheophyta</taxon>
        <taxon>Spermatophyta</taxon>
        <taxon>Magnoliopsida</taxon>
        <taxon>eudicotyledons</taxon>
        <taxon>Gunneridae</taxon>
        <taxon>Pentapetalae</taxon>
        <taxon>rosids</taxon>
        <taxon>fabids</taxon>
        <taxon>Fabales</taxon>
        <taxon>Fabaceae</taxon>
        <taxon>Papilionoideae</taxon>
        <taxon>50 kb inversion clade</taxon>
        <taxon>NPAAA clade</taxon>
        <taxon>Hologalegina</taxon>
        <taxon>robinioid clade</taxon>
        <taxon>Loteae</taxon>
        <taxon>Lotus</taxon>
    </lineage>
</organism>
<dbReference type="AlphaFoldDB" id="I3T4X6"/>
<evidence type="ECO:0000256" key="1">
    <source>
        <dbReference type="SAM" id="Phobius"/>
    </source>
</evidence>
<keyword evidence="1" id="KW-0812">Transmembrane</keyword>
<proteinExistence type="evidence at transcript level"/>
<evidence type="ECO:0000313" key="2">
    <source>
        <dbReference type="EMBL" id="AFK47568.1"/>
    </source>
</evidence>